<dbReference type="SMART" id="SM00355">
    <property type="entry name" value="ZnF_C2H2"/>
    <property type="match status" value="2"/>
</dbReference>
<dbReference type="GO" id="GO:0008270">
    <property type="term" value="F:zinc ion binding"/>
    <property type="evidence" value="ECO:0007669"/>
    <property type="project" value="UniProtKB-KW"/>
</dbReference>
<dbReference type="InterPro" id="IPR036236">
    <property type="entry name" value="Znf_C2H2_sf"/>
</dbReference>
<accession>A0ABD2QDX5</accession>
<name>A0ABD2QDX5_9PLAT</name>
<dbReference type="EMBL" id="JBJKFK010000335">
    <property type="protein sequence ID" value="KAL3317763.1"/>
    <property type="molecule type" value="Genomic_DNA"/>
</dbReference>
<dbReference type="PROSITE" id="PS00028">
    <property type="entry name" value="ZINC_FINGER_C2H2_1"/>
    <property type="match status" value="2"/>
</dbReference>
<keyword evidence="1" id="KW-0863">Zinc-finger</keyword>
<feature type="domain" description="C2H2-type" evidence="2">
    <location>
        <begin position="130"/>
        <end position="155"/>
    </location>
</feature>
<dbReference type="AlphaFoldDB" id="A0ABD2QDX5"/>
<evidence type="ECO:0000313" key="4">
    <source>
        <dbReference type="Proteomes" id="UP001626550"/>
    </source>
</evidence>
<dbReference type="PROSITE" id="PS50157">
    <property type="entry name" value="ZINC_FINGER_C2H2_2"/>
    <property type="match status" value="2"/>
</dbReference>
<dbReference type="Proteomes" id="UP001626550">
    <property type="component" value="Unassembled WGS sequence"/>
</dbReference>
<keyword evidence="4" id="KW-1185">Reference proteome</keyword>
<dbReference type="SUPFAM" id="SSF57667">
    <property type="entry name" value="beta-beta-alpha zinc fingers"/>
    <property type="match status" value="1"/>
</dbReference>
<protein>
    <recommendedName>
        <fullName evidence="2">C2H2-type domain-containing protein</fullName>
    </recommendedName>
</protein>
<keyword evidence="1" id="KW-0479">Metal-binding</keyword>
<proteinExistence type="predicted"/>
<evidence type="ECO:0000313" key="3">
    <source>
        <dbReference type="EMBL" id="KAL3317763.1"/>
    </source>
</evidence>
<evidence type="ECO:0000256" key="1">
    <source>
        <dbReference type="PROSITE-ProRule" id="PRU00042"/>
    </source>
</evidence>
<reference evidence="3 4" key="1">
    <citation type="submission" date="2024-11" db="EMBL/GenBank/DDBJ databases">
        <title>Adaptive evolution of stress response genes in parasites aligns with host niche diversity.</title>
        <authorList>
            <person name="Hahn C."/>
            <person name="Resl P."/>
        </authorList>
    </citation>
    <scope>NUCLEOTIDE SEQUENCE [LARGE SCALE GENOMIC DNA]</scope>
    <source>
        <strain evidence="3">EGGRZ-B1_66</strain>
        <tissue evidence="3">Body</tissue>
    </source>
</reference>
<sequence length="155" mass="17412">MRIVNASTKSSASSIISNDLHLDEAPANIESLAFFCIICSVGFEDEKSLEKHVDLIHNDESECHDSCSFEQSESLGASEVLDNAHTSPESNHMECDDSIQLEDDDEIPVEQQAMKITEQIMASHASNRSYVCEYCECAFTHHLRLLHHVRDYHDG</sequence>
<organism evidence="3 4">
    <name type="scientific">Cichlidogyrus casuarinus</name>
    <dbReference type="NCBI Taxonomy" id="1844966"/>
    <lineage>
        <taxon>Eukaryota</taxon>
        <taxon>Metazoa</taxon>
        <taxon>Spiralia</taxon>
        <taxon>Lophotrochozoa</taxon>
        <taxon>Platyhelminthes</taxon>
        <taxon>Monogenea</taxon>
        <taxon>Monopisthocotylea</taxon>
        <taxon>Dactylogyridea</taxon>
        <taxon>Ancyrocephalidae</taxon>
        <taxon>Cichlidogyrus</taxon>
    </lineage>
</organism>
<comment type="caution">
    <text evidence="3">The sequence shown here is derived from an EMBL/GenBank/DDBJ whole genome shotgun (WGS) entry which is preliminary data.</text>
</comment>
<gene>
    <name evidence="3" type="ORF">Ciccas_003591</name>
</gene>
<evidence type="ECO:0000259" key="2">
    <source>
        <dbReference type="PROSITE" id="PS50157"/>
    </source>
</evidence>
<keyword evidence="1" id="KW-0862">Zinc</keyword>
<feature type="domain" description="C2H2-type" evidence="2">
    <location>
        <begin position="34"/>
        <end position="62"/>
    </location>
</feature>
<dbReference type="InterPro" id="IPR013087">
    <property type="entry name" value="Znf_C2H2_type"/>
</dbReference>